<feature type="domain" description="Cwf19-like protein C-terminal" evidence="2">
    <location>
        <begin position="39"/>
        <end position="136"/>
    </location>
</feature>
<dbReference type="AlphaFoldDB" id="A0AAD1ZGU1"/>
<evidence type="ECO:0000256" key="1">
    <source>
        <dbReference type="ARBA" id="ARBA00006795"/>
    </source>
</evidence>
<dbReference type="EMBL" id="OU503045">
    <property type="protein sequence ID" value="CAI9769355.1"/>
    <property type="molecule type" value="Genomic_DNA"/>
</dbReference>
<evidence type="ECO:0000313" key="4">
    <source>
        <dbReference type="Proteomes" id="UP000834106"/>
    </source>
</evidence>
<evidence type="ECO:0000313" key="3">
    <source>
        <dbReference type="EMBL" id="CAI9769355.1"/>
    </source>
</evidence>
<dbReference type="Pfam" id="PF04676">
    <property type="entry name" value="CwfJ_C_2"/>
    <property type="match status" value="1"/>
</dbReference>
<dbReference type="PANTHER" id="PTHR12072">
    <property type="entry name" value="CWF19, CELL CYCLE CONTROL PROTEIN"/>
    <property type="match status" value="1"/>
</dbReference>
<dbReference type="InterPro" id="IPR006767">
    <property type="entry name" value="Cwf19-like_C_dom-2"/>
</dbReference>
<reference evidence="3" key="1">
    <citation type="submission" date="2023-05" db="EMBL/GenBank/DDBJ databases">
        <authorList>
            <person name="Huff M."/>
        </authorList>
    </citation>
    <scope>NUCLEOTIDE SEQUENCE</scope>
</reference>
<dbReference type="GO" id="GO:0000398">
    <property type="term" value="P:mRNA splicing, via spliceosome"/>
    <property type="evidence" value="ECO:0007669"/>
    <property type="project" value="TreeGrafter"/>
</dbReference>
<dbReference type="Proteomes" id="UP000834106">
    <property type="component" value="Chromosome 10"/>
</dbReference>
<organism evidence="3 4">
    <name type="scientific">Fraxinus pennsylvanica</name>
    <dbReference type="NCBI Taxonomy" id="56036"/>
    <lineage>
        <taxon>Eukaryota</taxon>
        <taxon>Viridiplantae</taxon>
        <taxon>Streptophyta</taxon>
        <taxon>Embryophyta</taxon>
        <taxon>Tracheophyta</taxon>
        <taxon>Spermatophyta</taxon>
        <taxon>Magnoliopsida</taxon>
        <taxon>eudicotyledons</taxon>
        <taxon>Gunneridae</taxon>
        <taxon>Pentapetalae</taxon>
        <taxon>asterids</taxon>
        <taxon>lamiids</taxon>
        <taxon>Lamiales</taxon>
        <taxon>Oleaceae</taxon>
        <taxon>Oleeae</taxon>
        <taxon>Fraxinus</taxon>
    </lineage>
</organism>
<evidence type="ECO:0000259" key="2">
    <source>
        <dbReference type="Pfam" id="PF04676"/>
    </source>
</evidence>
<keyword evidence="4" id="KW-1185">Reference proteome</keyword>
<dbReference type="PANTHER" id="PTHR12072:SF5">
    <property type="entry name" value="CWF19-LIKE PROTEIN 2"/>
    <property type="match status" value="1"/>
</dbReference>
<dbReference type="InterPro" id="IPR040194">
    <property type="entry name" value="Cwf19-like"/>
</dbReference>
<sequence length="140" mass="16315">MGLAQQRCHCLVECIPVPQEIAKQAPVYFKKAIDEAEDEWSQHNAKKLIDTSEKGLRGSIPKNFPYFHVEFGLQRGFVHVIDDEKEFKSSFGLNVIRGMLRLPAEDMHRRRKHESVETQKQAATSFARDWEPFDWTKQLD</sequence>
<gene>
    <name evidence="3" type="ORF">FPE_LOCUS16935</name>
</gene>
<comment type="similarity">
    <text evidence="1">Belongs to the CWF19 family.</text>
</comment>
<proteinExistence type="inferred from homology"/>
<name>A0AAD1ZGU1_9LAMI</name>
<accession>A0AAD1ZGU1</accession>
<dbReference type="GO" id="GO:0071014">
    <property type="term" value="C:post-mRNA release spliceosomal complex"/>
    <property type="evidence" value="ECO:0007669"/>
    <property type="project" value="TreeGrafter"/>
</dbReference>
<protein>
    <recommendedName>
        <fullName evidence="2">Cwf19-like protein C-terminal domain-containing protein</fullName>
    </recommendedName>
</protein>